<proteinExistence type="predicted"/>
<dbReference type="Proteomes" id="UP000325315">
    <property type="component" value="Unassembled WGS sequence"/>
</dbReference>
<evidence type="ECO:0000256" key="2">
    <source>
        <dbReference type="ARBA" id="ARBA00022679"/>
    </source>
</evidence>
<dbReference type="InterPro" id="IPR021109">
    <property type="entry name" value="Peptidase_aspartic_dom_sf"/>
</dbReference>
<feature type="region of interest" description="Disordered" evidence="9">
    <location>
        <begin position="269"/>
        <end position="297"/>
    </location>
</feature>
<dbReference type="EMBL" id="SMMG02000009">
    <property type="protein sequence ID" value="KAA3461229.1"/>
    <property type="molecule type" value="Genomic_DNA"/>
</dbReference>
<dbReference type="GO" id="GO:0015074">
    <property type="term" value="P:DNA integration"/>
    <property type="evidence" value="ECO:0007669"/>
    <property type="project" value="InterPro"/>
</dbReference>
<organism evidence="11 12">
    <name type="scientific">Gossypium australe</name>
    <dbReference type="NCBI Taxonomy" id="47621"/>
    <lineage>
        <taxon>Eukaryota</taxon>
        <taxon>Viridiplantae</taxon>
        <taxon>Streptophyta</taxon>
        <taxon>Embryophyta</taxon>
        <taxon>Tracheophyta</taxon>
        <taxon>Spermatophyta</taxon>
        <taxon>Magnoliopsida</taxon>
        <taxon>eudicotyledons</taxon>
        <taxon>Gunneridae</taxon>
        <taxon>Pentapetalae</taxon>
        <taxon>rosids</taxon>
        <taxon>malvids</taxon>
        <taxon>Malvales</taxon>
        <taxon>Malvaceae</taxon>
        <taxon>Malvoideae</taxon>
        <taxon>Gossypium</taxon>
    </lineage>
</organism>
<sequence length="934" mass="108030">MEEKEKNVMSSNRVRAEYEKAESNASALVQRYLRTNSTVQRRPPLAHQPVPKVPQGAEPVITGKPLIDKIRKHWAEEFRATTDDDLERAEFWLENTIQVFDELSCTPIECLKCAVSPLKDTTYHWWNTITSVVPMESITWEFFQAEFRKKYSEAEMCRHFEEGLNEDIKLLIGILEIREFAVLADLAQKAEELKRGSQRSNPRSSSPFVISVGSVYNPKPKCKHCNKFNHRECRSRSGACFRCAVLEHFLRDCLERVQKEIELAPKLSNPVARGRPPRHPGNVSGSQGTTKDTTARPEVRAPARTYAIRAREDASTPDIIIGTFSLLGTDITALIDPGSTYSYICTSLVTVKNLPVEFTEFVVKVSKPLGQCVMVEKVCKICPLMVKGICFLTNLMSLPFVEFDVILGMDWLTRYDAVRSGILYKSYSGNDTDIYIAPYRMAPTELKELKFNKVTIKNKYPLPRIDDLFDQLKCATVFSKIDLRSGYYQLRVKESNVPKTTFRTRYGHYEFLVMPFSLTNALAVFMDLMNKIFSPYLDRFVVVFIDDILVYSRDENEHAKHLRIVLQTLREKQLYAKFSKCCVLMQDGKVLAYASRQLKPHEKNYPTHNLELAAIVFALKIWRHYLFDEKCHIFTDHKSLKYLMSRKDLSLRQGRWFELLKDYDLVIDYHPGKANVVADALSRKSLYALRAMNTRLSLPDDGSILAELKPITIPEWKWERITMDFVMGLPLSPKKQDAIWVIVDRLMKSAHFILSKLQEALDAQLHFSTAFHPQTDGQSERVVQILEDMLQCCVLGFEGNWERYLPLVEFAYNNSYQSSIKMTPYEALYGRKCRTPLCWTELCEKKLHEVNLQSDPSHVISLTEVEIQPDMTYGEEPIKILAREIKELRNKKVALVKVLWQRHDIKEATWELEETMRKQYPNIFIGKIFEDKNP</sequence>
<comment type="caution">
    <text evidence="11">The sequence shown here is derived from an EMBL/GenBank/DDBJ whole genome shotgun (WGS) entry which is preliminary data.</text>
</comment>
<dbReference type="SUPFAM" id="SSF56672">
    <property type="entry name" value="DNA/RNA polymerases"/>
    <property type="match status" value="1"/>
</dbReference>
<dbReference type="InterPro" id="IPR043502">
    <property type="entry name" value="DNA/RNA_pol_sf"/>
</dbReference>
<keyword evidence="7" id="KW-0695">RNA-directed DNA polymerase</keyword>
<name>A0A5B6UU03_9ROSI</name>
<evidence type="ECO:0000256" key="9">
    <source>
        <dbReference type="SAM" id="MobiDB-lite"/>
    </source>
</evidence>
<dbReference type="Pfam" id="PF08284">
    <property type="entry name" value="RVP_2"/>
    <property type="match status" value="1"/>
</dbReference>
<evidence type="ECO:0000313" key="12">
    <source>
        <dbReference type="Proteomes" id="UP000325315"/>
    </source>
</evidence>
<dbReference type="CDD" id="cd01647">
    <property type="entry name" value="RT_LTR"/>
    <property type="match status" value="1"/>
</dbReference>
<evidence type="ECO:0000259" key="10">
    <source>
        <dbReference type="PROSITE" id="PS50994"/>
    </source>
</evidence>
<dbReference type="CDD" id="cd00303">
    <property type="entry name" value="retropepsin_like"/>
    <property type="match status" value="1"/>
</dbReference>
<dbReference type="OrthoDB" id="2272416at2759"/>
<dbReference type="Gene3D" id="3.30.70.270">
    <property type="match status" value="1"/>
</dbReference>
<feature type="coiled-coil region" evidence="8">
    <location>
        <begin position="1"/>
        <end position="31"/>
    </location>
</feature>
<dbReference type="Gene3D" id="3.30.420.10">
    <property type="entry name" value="Ribonuclease H-like superfamily/Ribonuclease H"/>
    <property type="match status" value="1"/>
</dbReference>
<evidence type="ECO:0000313" key="11">
    <source>
        <dbReference type="EMBL" id="KAA3461229.1"/>
    </source>
</evidence>
<dbReference type="InterPro" id="IPR001584">
    <property type="entry name" value="Integrase_cat-core"/>
</dbReference>
<dbReference type="InterPro" id="IPR050951">
    <property type="entry name" value="Retrovirus_Pol_polyprotein"/>
</dbReference>
<dbReference type="AlphaFoldDB" id="A0A5B6UU03"/>
<evidence type="ECO:0000256" key="6">
    <source>
        <dbReference type="ARBA" id="ARBA00022801"/>
    </source>
</evidence>
<feature type="compositionally biased region" description="Polar residues" evidence="9">
    <location>
        <begin position="283"/>
        <end position="292"/>
    </location>
</feature>
<keyword evidence="5" id="KW-0255">Endonuclease</keyword>
<dbReference type="InterPro" id="IPR012337">
    <property type="entry name" value="RNaseH-like_sf"/>
</dbReference>
<keyword evidence="8" id="KW-0175">Coiled coil</keyword>
<keyword evidence="12" id="KW-1185">Reference proteome</keyword>
<dbReference type="InterPro" id="IPR043128">
    <property type="entry name" value="Rev_trsase/Diguanyl_cyclase"/>
</dbReference>
<evidence type="ECO:0000256" key="4">
    <source>
        <dbReference type="ARBA" id="ARBA00022722"/>
    </source>
</evidence>
<dbReference type="PROSITE" id="PS50994">
    <property type="entry name" value="INTEGRASE"/>
    <property type="match status" value="1"/>
</dbReference>
<dbReference type="GO" id="GO:0016787">
    <property type="term" value="F:hydrolase activity"/>
    <property type="evidence" value="ECO:0007669"/>
    <property type="project" value="UniProtKB-KW"/>
</dbReference>
<dbReference type="InterPro" id="IPR036397">
    <property type="entry name" value="RNaseH_sf"/>
</dbReference>
<reference evidence="12" key="1">
    <citation type="journal article" date="2019" name="Plant Biotechnol. J.">
        <title>Genome sequencing of the Australian wild diploid species Gossypium australe highlights disease resistance and delayed gland morphogenesis.</title>
        <authorList>
            <person name="Cai Y."/>
            <person name="Cai X."/>
            <person name="Wang Q."/>
            <person name="Wang P."/>
            <person name="Zhang Y."/>
            <person name="Cai C."/>
            <person name="Xu Y."/>
            <person name="Wang K."/>
            <person name="Zhou Z."/>
            <person name="Wang C."/>
            <person name="Geng S."/>
            <person name="Li B."/>
            <person name="Dong Q."/>
            <person name="Hou Y."/>
            <person name="Wang H."/>
            <person name="Ai P."/>
            <person name="Liu Z."/>
            <person name="Yi F."/>
            <person name="Sun M."/>
            <person name="An G."/>
            <person name="Cheng J."/>
            <person name="Zhang Y."/>
            <person name="Shi Q."/>
            <person name="Xie Y."/>
            <person name="Shi X."/>
            <person name="Chang Y."/>
            <person name="Huang F."/>
            <person name="Chen Y."/>
            <person name="Hong S."/>
            <person name="Mi L."/>
            <person name="Sun Q."/>
            <person name="Zhang L."/>
            <person name="Zhou B."/>
            <person name="Peng R."/>
            <person name="Zhang X."/>
            <person name="Liu F."/>
        </authorList>
    </citation>
    <scope>NUCLEOTIDE SEQUENCE [LARGE SCALE GENOMIC DNA]</scope>
    <source>
        <strain evidence="12">cv. PA1801</strain>
    </source>
</reference>
<evidence type="ECO:0000256" key="3">
    <source>
        <dbReference type="ARBA" id="ARBA00022695"/>
    </source>
</evidence>
<evidence type="ECO:0000256" key="1">
    <source>
        <dbReference type="ARBA" id="ARBA00012493"/>
    </source>
</evidence>
<keyword evidence="6" id="KW-0378">Hydrolase</keyword>
<gene>
    <name evidence="11" type="ORF">EPI10_027816</name>
</gene>
<feature type="domain" description="Integrase catalytic" evidence="10">
    <location>
        <begin position="741"/>
        <end position="832"/>
    </location>
</feature>
<dbReference type="Gene3D" id="3.10.10.10">
    <property type="entry name" value="HIV Type 1 Reverse Transcriptase, subunit A, domain 1"/>
    <property type="match status" value="1"/>
</dbReference>
<dbReference type="PANTHER" id="PTHR37984">
    <property type="entry name" value="PROTEIN CBG26694"/>
    <property type="match status" value="1"/>
</dbReference>
<dbReference type="GO" id="GO:0003676">
    <property type="term" value="F:nucleic acid binding"/>
    <property type="evidence" value="ECO:0007669"/>
    <property type="project" value="InterPro"/>
</dbReference>
<evidence type="ECO:0000256" key="8">
    <source>
        <dbReference type="SAM" id="Coils"/>
    </source>
</evidence>
<dbReference type="PANTHER" id="PTHR37984:SF5">
    <property type="entry name" value="PROTEIN NYNRIN-LIKE"/>
    <property type="match status" value="1"/>
</dbReference>
<dbReference type="Gene3D" id="2.40.70.10">
    <property type="entry name" value="Acid Proteases"/>
    <property type="match status" value="1"/>
</dbReference>
<dbReference type="Pfam" id="PF17917">
    <property type="entry name" value="RT_RNaseH"/>
    <property type="match status" value="1"/>
</dbReference>
<keyword evidence="4" id="KW-0540">Nuclease</keyword>
<keyword evidence="2" id="KW-0808">Transferase</keyword>
<keyword evidence="3" id="KW-0548">Nucleotidyltransferase</keyword>
<dbReference type="GO" id="GO:0004519">
    <property type="term" value="F:endonuclease activity"/>
    <property type="evidence" value="ECO:0007669"/>
    <property type="project" value="UniProtKB-KW"/>
</dbReference>
<evidence type="ECO:0000256" key="7">
    <source>
        <dbReference type="ARBA" id="ARBA00022918"/>
    </source>
</evidence>
<dbReference type="SUPFAM" id="SSF53098">
    <property type="entry name" value="Ribonuclease H-like"/>
    <property type="match status" value="1"/>
</dbReference>
<dbReference type="CDD" id="cd09274">
    <property type="entry name" value="RNase_HI_RT_Ty3"/>
    <property type="match status" value="1"/>
</dbReference>
<dbReference type="SUPFAM" id="SSF50630">
    <property type="entry name" value="Acid proteases"/>
    <property type="match status" value="1"/>
</dbReference>
<protein>
    <recommendedName>
        <fullName evidence="1">RNA-directed DNA polymerase</fullName>
        <ecNumber evidence="1">2.7.7.49</ecNumber>
    </recommendedName>
</protein>
<evidence type="ECO:0000256" key="5">
    <source>
        <dbReference type="ARBA" id="ARBA00022759"/>
    </source>
</evidence>
<dbReference type="EC" id="2.7.7.49" evidence="1"/>
<dbReference type="InterPro" id="IPR041373">
    <property type="entry name" value="RT_RNaseH"/>
</dbReference>
<dbReference type="GO" id="GO:0003964">
    <property type="term" value="F:RNA-directed DNA polymerase activity"/>
    <property type="evidence" value="ECO:0007669"/>
    <property type="project" value="UniProtKB-KW"/>
</dbReference>
<accession>A0A5B6UU03</accession>